<dbReference type="InterPro" id="IPR036457">
    <property type="entry name" value="PPM-type-like_dom_sf"/>
</dbReference>
<dbReference type="Pfam" id="PF01590">
    <property type="entry name" value="GAF"/>
    <property type="match status" value="1"/>
</dbReference>
<dbReference type="SMART" id="SM00331">
    <property type="entry name" value="PP2C_SIG"/>
    <property type="match status" value="1"/>
</dbReference>
<dbReference type="Gene3D" id="3.60.40.10">
    <property type="entry name" value="PPM-type phosphatase domain"/>
    <property type="match status" value="1"/>
</dbReference>
<sequence>MRDDGSDVTQAGEAGAANVLGDTASAAALELLSQAVTLATAVRDAAGQAVDMRLAYMNAAARAGQPDRAGAIGRLCSELWPHMLANGSFAACLRVLDSGVAESGRLRWTEPETYQPGVYTYHASRIGPDTLLWELREGSVDLARAEVLTAVTAALSSVDTTAGVIDALMLHGVAGVGASSGGAVVPDASGNHFVVLSSLNRPSGTPDRFAFDVGAPLPMAYTARTGRPLFFGDATARAAAFPEAEQYLAGSATATAILPLTVQDRLLGAVSFHFPTVHAFDAAERAFLSTLTGQFAQALERTRHRDASARAYAQLEMLAGLSDRLAEAADTPAVFSALLAEVVPRLANGAMIHLAGEPGMPPHLTASAHVDDGRLAALHALLDRYPPLADSPTGIGRVLRTGEPELVTDPGAAFDGLARSAHHRAVLSGLATTSWLVVAMEQAGERIGALTLIREGDEPFTDRDVPFAAELGRRVAAAVQHVQTFNRQRNVAHLLQQGLLPRELPAVAGLRFGSCYHSGEHGAEAGGDFYDVFAAADGRVAVTIGDICGTGPVAASRTALVRHSTRAFGKLLPDIGQVMAAVNTALLEDAPYGKFCTQAYAVLDVDARPVVMSLVLAGHPLPFVRRADGRVEALGTPGLVLGIVARPTHTVTRHELHPGDTIVLYTDGATERRNGQTLLGEARLRELIAEAPVGDVPGLVHFLETKITEYSDQPLADDLAILAVQIT</sequence>
<accession>A0ABV5M8P9</accession>
<dbReference type="InterPro" id="IPR052016">
    <property type="entry name" value="Bact_Sigma-Reg"/>
</dbReference>
<feature type="domain" description="PPM-type phosphatase" evidence="3">
    <location>
        <begin position="510"/>
        <end position="726"/>
    </location>
</feature>
<protein>
    <submittedName>
        <fullName evidence="4">GAF domain-containing SpoIIE family protein phosphatase</fullName>
        <ecNumber evidence="4">3.1.3.16</ecNumber>
    </submittedName>
</protein>
<dbReference type="InterPro" id="IPR029016">
    <property type="entry name" value="GAF-like_dom_sf"/>
</dbReference>
<dbReference type="Gene3D" id="3.30.450.40">
    <property type="match status" value="2"/>
</dbReference>
<dbReference type="Pfam" id="PF13185">
    <property type="entry name" value="GAF_2"/>
    <property type="match status" value="1"/>
</dbReference>
<feature type="domain" description="GAF" evidence="2">
    <location>
        <begin position="330"/>
        <end position="489"/>
    </location>
</feature>
<proteinExistence type="predicted"/>
<dbReference type="EMBL" id="JBHMCA010000042">
    <property type="protein sequence ID" value="MFB9445261.1"/>
    <property type="molecule type" value="Genomic_DNA"/>
</dbReference>
<comment type="caution">
    <text evidence="4">The sequence shown here is derived from an EMBL/GenBank/DDBJ whole genome shotgun (WGS) entry which is preliminary data.</text>
</comment>
<evidence type="ECO:0000259" key="2">
    <source>
        <dbReference type="SMART" id="SM00065"/>
    </source>
</evidence>
<dbReference type="SUPFAM" id="SSF81606">
    <property type="entry name" value="PP2C-like"/>
    <property type="match status" value="1"/>
</dbReference>
<dbReference type="SMART" id="SM00065">
    <property type="entry name" value="GAF"/>
    <property type="match status" value="2"/>
</dbReference>
<evidence type="ECO:0000259" key="3">
    <source>
        <dbReference type="SMART" id="SM00331"/>
    </source>
</evidence>
<dbReference type="SUPFAM" id="SSF55781">
    <property type="entry name" value="GAF domain-like"/>
    <property type="match status" value="2"/>
</dbReference>
<reference evidence="4 5" key="1">
    <citation type="submission" date="2024-09" db="EMBL/GenBank/DDBJ databases">
        <authorList>
            <person name="Sun Q."/>
            <person name="Mori K."/>
        </authorList>
    </citation>
    <scope>NUCLEOTIDE SEQUENCE [LARGE SCALE GENOMIC DNA]</scope>
    <source>
        <strain evidence="4 5">JCM 3307</strain>
    </source>
</reference>
<gene>
    <name evidence="4" type="ORF">ACFFTR_19475</name>
</gene>
<dbReference type="RefSeq" id="WP_223103381.1">
    <property type="nucleotide sequence ID" value="NZ_CP061913.1"/>
</dbReference>
<dbReference type="InterPro" id="IPR001932">
    <property type="entry name" value="PPM-type_phosphatase-like_dom"/>
</dbReference>
<dbReference type="InterPro" id="IPR003018">
    <property type="entry name" value="GAF"/>
</dbReference>
<keyword evidence="5" id="KW-1185">Reference proteome</keyword>
<keyword evidence="1 4" id="KW-0378">Hydrolase</keyword>
<dbReference type="GO" id="GO:0004722">
    <property type="term" value="F:protein serine/threonine phosphatase activity"/>
    <property type="evidence" value="ECO:0007669"/>
    <property type="project" value="UniProtKB-EC"/>
</dbReference>
<dbReference type="EC" id="3.1.3.16" evidence="4"/>
<feature type="domain" description="GAF" evidence="2">
    <location>
        <begin position="139"/>
        <end position="309"/>
    </location>
</feature>
<dbReference type="PANTHER" id="PTHR43156:SF2">
    <property type="entry name" value="STAGE II SPORULATION PROTEIN E"/>
    <property type="match status" value="1"/>
</dbReference>
<organism evidence="4 5">
    <name type="scientific">Dactylosporangium vinaceum</name>
    <dbReference type="NCBI Taxonomy" id="53362"/>
    <lineage>
        <taxon>Bacteria</taxon>
        <taxon>Bacillati</taxon>
        <taxon>Actinomycetota</taxon>
        <taxon>Actinomycetes</taxon>
        <taxon>Micromonosporales</taxon>
        <taxon>Micromonosporaceae</taxon>
        <taxon>Dactylosporangium</taxon>
    </lineage>
</organism>
<dbReference type="Pfam" id="PF07228">
    <property type="entry name" value="SpoIIE"/>
    <property type="match status" value="1"/>
</dbReference>
<dbReference type="PANTHER" id="PTHR43156">
    <property type="entry name" value="STAGE II SPORULATION PROTEIN E-RELATED"/>
    <property type="match status" value="1"/>
</dbReference>
<name>A0ABV5M8P9_9ACTN</name>
<evidence type="ECO:0000313" key="4">
    <source>
        <dbReference type="EMBL" id="MFB9445261.1"/>
    </source>
</evidence>
<evidence type="ECO:0000256" key="1">
    <source>
        <dbReference type="ARBA" id="ARBA00022801"/>
    </source>
</evidence>
<evidence type="ECO:0000313" key="5">
    <source>
        <dbReference type="Proteomes" id="UP001589608"/>
    </source>
</evidence>
<dbReference type="Proteomes" id="UP001589608">
    <property type="component" value="Unassembled WGS sequence"/>
</dbReference>